<comment type="caution">
    <text evidence="8">The sequence shown here is derived from an EMBL/GenBank/DDBJ whole genome shotgun (WGS) entry which is preliminary data.</text>
</comment>
<dbReference type="Proteomes" id="UP000240971">
    <property type="component" value="Unassembled WGS sequence"/>
</dbReference>
<comment type="similarity">
    <text evidence="2">Belongs to the SusD family.</text>
</comment>
<protein>
    <submittedName>
        <fullName evidence="8">Putative outer membrane starch-binding protein</fullName>
    </submittedName>
</protein>
<evidence type="ECO:0000313" key="8">
    <source>
        <dbReference type="EMBL" id="PSL46592.1"/>
    </source>
</evidence>
<gene>
    <name evidence="8" type="ORF">CLV51_103573</name>
</gene>
<dbReference type="RefSeq" id="WP_106529364.1">
    <property type="nucleotide sequence ID" value="NZ_PYAW01000003.1"/>
</dbReference>
<evidence type="ECO:0000256" key="5">
    <source>
        <dbReference type="ARBA" id="ARBA00023237"/>
    </source>
</evidence>
<dbReference type="InterPro" id="IPR011990">
    <property type="entry name" value="TPR-like_helical_dom_sf"/>
</dbReference>
<proteinExistence type="inferred from homology"/>
<organism evidence="8 9">
    <name type="scientific">Chitinophaga niastensis</name>
    <dbReference type="NCBI Taxonomy" id="536980"/>
    <lineage>
        <taxon>Bacteria</taxon>
        <taxon>Pseudomonadati</taxon>
        <taxon>Bacteroidota</taxon>
        <taxon>Chitinophagia</taxon>
        <taxon>Chitinophagales</taxon>
        <taxon>Chitinophagaceae</taxon>
        <taxon>Chitinophaga</taxon>
    </lineage>
</organism>
<dbReference type="SUPFAM" id="SSF48452">
    <property type="entry name" value="TPR-like"/>
    <property type="match status" value="1"/>
</dbReference>
<dbReference type="InterPro" id="IPR012944">
    <property type="entry name" value="SusD_RagB_dom"/>
</dbReference>
<evidence type="ECO:0000259" key="7">
    <source>
        <dbReference type="Pfam" id="PF14322"/>
    </source>
</evidence>
<keyword evidence="5" id="KW-0998">Cell outer membrane</keyword>
<reference evidence="8 9" key="1">
    <citation type="submission" date="2018-03" db="EMBL/GenBank/DDBJ databases">
        <title>Genomic Encyclopedia of Archaeal and Bacterial Type Strains, Phase II (KMG-II): from individual species to whole genera.</title>
        <authorList>
            <person name="Goeker M."/>
        </authorList>
    </citation>
    <scope>NUCLEOTIDE SEQUENCE [LARGE SCALE GENOMIC DNA]</scope>
    <source>
        <strain evidence="8 9">DSM 24859</strain>
    </source>
</reference>
<dbReference type="EMBL" id="PYAW01000003">
    <property type="protein sequence ID" value="PSL46592.1"/>
    <property type="molecule type" value="Genomic_DNA"/>
</dbReference>
<feature type="domain" description="SusD-like N-terminal" evidence="7">
    <location>
        <begin position="97"/>
        <end position="206"/>
    </location>
</feature>
<feature type="domain" description="RagB/SusD" evidence="6">
    <location>
        <begin position="291"/>
        <end position="552"/>
    </location>
</feature>
<keyword evidence="4" id="KW-0472">Membrane</keyword>
<dbReference type="Pfam" id="PF07980">
    <property type="entry name" value="SusD_RagB"/>
    <property type="match status" value="1"/>
</dbReference>
<dbReference type="GO" id="GO:0009279">
    <property type="term" value="C:cell outer membrane"/>
    <property type="evidence" value="ECO:0007669"/>
    <property type="project" value="UniProtKB-SubCell"/>
</dbReference>
<evidence type="ECO:0000259" key="6">
    <source>
        <dbReference type="Pfam" id="PF07980"/>
    </source>
</evidence>
<dbReference type="OrthoDB" id="5694214at2"/>
<accession>A0A2P8HK41</accession>
<evidence type="ECO:0000313" key="9">
    <source>
        <dbReference type="Proteomes" id="UP000240971"/>
    </source>
</evidence>
<comment type="subcellular location">
    <subcellularLocation>
        <location evidence="1">Cell outer membrane</location>
    </subcellularLocation>
</comment>
<evidence type="ECO:0000256" key="2">
    <source>
        <dbReference type="ARBA" id="ARBA00006275"/>
    </source>
</evidence>
<evidence type="ECO:0000256" key="3">
    <source>
        <dbReference type="ARBA" id="ARBA00022729"/>
    </source>
</evidence>
<dbReference type="PROSITE" id="PS51257">
    <property type="entry name" value="PROKAR_LIPOPROTEIN"/>
    <property type="match status" value="1"/>
</dbReference>
<dbReference type="Gene3D" id="1.25.40.390">
    <property type="match status" value="1"/>
</dbReference>
<dbReference type="Pfam" id="PF14322">
    <property type="entry name" value="SusD-like_3"/>
    <property type="match status" value="1"/>
</dbReference>
<keyword evidence="9" id="KW-1185">Reference proteome</keyword>
<dbReference type="AlphaFoldDB" id="A0A2P8HK41"/>
<sequence length="552" mass="61965">MKKRIFLPVILIVLLAAAGCKKYVDKGLPDQFDDKTFWRSEDNVRSYSWPFYELFPGYGNGGSFGDFYFTSFTDDQANTTFQNFTLNVPSAASSWDFSTVRKANIMLERIDAVPMPDEAKKHWKGVARFFRALVYFARVKDYGDVPWIGRSMDISDTAMIYKPRDPRTLVMDSILYDINYAVDNMRVKDQTNTVNRDVALALKARICLYEGTWRKYHTKLGLPDAGKFLLAAKDACEKLMASPYKLSADYQSNYNSLDLANNGEVILYKKYLPGYLTHSVIGYTTSSSQMSGLTKAAVESYLCTDGLPISLSPLYQGDNTIKVTRSNRDRRLLQTIDTFLCYNGNLVQGMSSSTGYRPSKFLQPLVANVLAPYNDTDAPLFWLAEVLLNYAEAAAELDNLGQYAFAQTDLDKSINLLRVRANLPPLQYAGAQKVAVNGAGYADPKKDADVTSLIWEIRRDRRAELMMDGFRYADLMRWSKGDYMSSATHPDIFKGAKVPDNGAVLRDANGYITPYKAATSRTFADPKNYLLPVPSGQISLYPNGTLAQNPGW</sequence>
<evidence type="ECO:0000256" key="1">
    <source>
        <dbReference type="ARBA" id="ARBA00004442"/>
    </source>
</evidence>
<name>A0A2P8HK41_CHINA</name>
<keyword evidence="3" id="KW-0732">Signal</keyword>
<evidence type="ECO:0000256" key="4">
    <source>
        <dbReference type="ARBA" id="ARBA00023136"/>
    </source>
</evidence>
<dbReference type="InterPro" id="IPR033985">
    <property type="entry name" value="SusD-like_N"/>
</dbReference>